<gene>
    <name evidence="3" type="ordered locus">CHU_3842</name>
</gene>
<dbReference type="InterPro" id="IPR001296">
    <property type="entry name" value="Glyco_trans_1"/>
</dbReference>
<dbReference type="InterPro" id="IPR028098">
    <property type="entry name" value="Glyco_trans_4-like_N"/>
</dbReference>
<dbReference type="Proteomes" id="UP000001822">
    <property type="component" value="Chromosome"/>
</dbReference>
<reference evidence="3 4" key="1">
    <citation type="journal article" date="2007" name="Appl. Environ. Microbiol.">
        <title>Genome sequence of the cellulolytic gliding bacterium Cytophaga hutchinsonii.</title>
        <authorList>
            <person name="Xie G."/>
            <person name="Bruce D.C."/>
            <person name="Challacombe J.F."/>
            <person name="Chertkov O."/>
            <person name="Detter J.C."/>
            <person name="Gilna P."/>
            <person name="Han C.S."/>
            <person name="Lucas S."/>
            <person name="Misra M."/>
            <person name="Myers G.L."/>
            <person name="Richardson P."/>
            <person name="Tapia R."/>
            <person name="Thayer N."/>
            <person name="Thompson L.S."/>
            <person name="Brettin T.S."/>
            <person name="Henrissat B."/>
            <person name="Wilson D.B."/>
            <person name="McBride M.J."/>
        </authorList>
    </citation>
    <scope>NUCLEOTIDE SEQUENCE [LARGE SCALE GENOMIC DNA]</scope>
    <source>
        <strain evidence="4">ATCC 33406 / DSM 1761 / CIP 103989 / NBRC 15051 / NCIMB 9469 / D465</strain>
    </source>
</reference>
<organism evidence="3 4">
    <name type="scientific">Cytophaga hutchinsonii (strain ATCC 33406 / DSM 1761 / CIP 103989 / NBRC 15051 / NCIMB 9469 / D465)</name>
    <dbReference type="NCBI Taxonomy" id="269798"/>
    <lineage>
        <taxon>Bacteria</taxon>
        <taxon>Pseudomonadati</taxon>
        <taxon>Bacteroidota</taxon>
        <taxon>Cytophagia</taxon>
        <taxon>Cytophagales</taxon>
        <taxon>Cytophagaceae</taxon>
        <taxon>Cytophaga</taxon>
    </lineage>
</organism>
<dbReference type="RefSeq" id="WP_011587179.1">
    <property type="nucleotide sequence ID" value="NC_008255.1"/>
</dbReference>
<dbReference type="AlphaFoldDB" id="A0A6N4SY62"/>
<dbReference type="Gene3D" id="3.40.50.2000">
    <property type="entry name" value="Glycogen Phosphorylase B"/>
    <property type="match status" value="2"/>
</dbReference>
<accession>A0A6N4SY62</accession>
<dbReference type="KEGG" id="chu:CHU_3842"/>
<dbReference type="GO" id="GO:0016757">
    <property type="term" value="F:glycosyltransferase activity"/>
    <property type="evidence" value="ECO:0007669"/>
    <property type="project" value="InterPro"/>
</dbReference>
<dbReference type="OrthoDB" id="9790710at2"/>
<evidence type="ECO:0000313" key="4">
    <source>
        <dbReference type="Proteomes" id="UP000001822"/>
    </source>
</evidence>
<dbReference type="SUPFAM" id="SSF53756">
    <property type="entry name" value="UDP-Glycosyltransferase/glycogen phosphorylase"/>
    <property type="match status" value="1"/>
</dbReference>
<protein>
    <submittedName>
        <fullName evidence="3">A-glycosyltransferase, glycosyltransferase family 4 protein</fullName>
    </submittedName>
</protein>
<dbReference type="PANTHER" id="PTHR12526:SF638">
    <property type="entry name" value="SPORE COAT PROTEIN SA"/>
    <property type="match status" value="1"/>
</dbReference>
<evidence type="ECO:0000259" key="2">
    <source>
        <dbReference type="Pfam" id="PF13477"/>
    </source>
</evidence>
<feature type="domain" description="Glycosyltransferase subfamily 4-like N-terminal" evidence="2">
    <location>
        <begin position="2"/>
        <end position="145"/>
    </location>
</feature>
<evidence type="ECO:0000259" key="1">
    <source>
        <dbReference type="Pfam" id="PF00534"/>
    </source>
</evidence>
<dbReference type="PANTHER" id="PTHR12526">
    <property type="entry name" value="GLYCOSYLTRANSFERASE"/>
    <property type="match status" value="1"/>
</dbReference>
<sequence length="378" mass="42637">MKIAIVANTSWNIYNFRLNLIHFFLAHKYEVVCIAPVDRHTEALTTLPVTFVPVEIDSKGNNPIKDARLVGKFLSIYKKHKPDVILQYTIKPNIYGTLAAKLCGIPTINTVTGLGTVFLHDTCITRLAQQLYAFSFKFATVAVFQNEDDRDIFVQKRIITHAKTQIIKGSGVNTTHFIPAKTYSKAFAFLMVARLLYDKGIREYAQAAKCLHEQHGNNVQCLLIGAIDSDKQLGINKEDVHAWANRHHLIYKPFDTAILKEYQQANVVVLPSYREGLSKSLLEAGACGKPLIASNVSGCKEIVIDNWNGYLCEAKDAGNLFDKMNLMLETSPEQLAEMGKNSRDFIEQNFSDKIISNDYFYLIKRVTESKKTNTNDIH</sequence>
<keyword evidence="4" id="KW-1185">Reference proteome</keyword>
<evidence type="ECO:0000313" key="3">
    <source>
        <dbReference type="EMBL" id="ABG61074.1"/>
    </source>
</evidence>
<dbReference type="Pfam" id="PF00534">
    <property type="entry name" value="Glycos_transf_1"/>
    <property type="match status" value="1"/>
</dbReference>
<name>A0A6N4SY62_CYTH3</name>
<proteinExistence type="predicted"/>
<dbReference type="Pfam" id="PF13477">
    <property type="entry name" value="Glyco_trans_4_2"/>
    <property type="match status" value="1"/>
</dbReference>
<dbReference type="CDD" id="cd03808">
    <property type="entry name" value="GT4_CapM-like"/>
    <property type="match status" value="1"/>
</dbReference>
<feature type="domain" description="Glycosyl transferase family 1" evidence="1">
    <location>
        <begin position="182"/>
        <end position="344"/>
    </location>
</feature>
<dbReference type="EMBL" id="CP000383">
    <property type="protein sequence ID" value="ABG61074.1"/>
    <property type="molecule type" value="Genomic_DNA"/>
</dbReference>